<dbReference type="Proteomes" id="UP000724058">
    <property type="component" value="Unassembled WGS sequence"/>
</dbReference>
<reference evidence="1" key="1">
    <citation type="journal article" date="2020" name="Cell Host Microbe">
        <title>Functional and Genomic Variation between Human-Derived Isolates of Lachnospiraceae Reveals Inter- and Intra-Species Diversity.</title>
        <authorList>
            <person name="Sorbara M.T."/>
            <person name="Littmann E.R."/>
            <person name="Fontana E."/>
            <person name="Moody T.U."/>
            <person name="Kohout C.E."/>
            <person name="Gjonbalaj M."/>
            <person name="Eaton V."/>
            <person name="Seok R."/>
            <person name="Leiner I.M."/>
            <person name="Pamer E.G."/>
        </authorList>
    </citation>
    <scope>NUCLEOTIDE SEQUENCE</scope>
    <source>
        <strain evidence="1">MSK.10.16</strain>
    </source>
</reference>
<dbReference type="RefSeq" id="WP_155116003.1">
    <property type="nucleotide sequence ID" value="NZ_CABMEZ010000003.1"/>
</dbReference>
<evidence type="ECO:0000313" key="1">
    <source>
        <dbReference type="EMBL" id="NSE57458.1"/>
    </source>
</evidence>
<name>A0AAP7AQD0_9FIRM</name>
<dbReference type="AlphaFoldDB" id="A0AAP7AQD0"/>
<reference evidence="1" key="2">
    <citation type="submission" date="2020-02" db="EMBL/GenBank/DDBJ databases">
        <authorList>
            <person name="Littmann E."/>
            <person name="Sorbara M."/>
        </authorList>
    </citation>
    <scope>NUCLEOTIDE SEQUENCE</scope>
    <source>
        <strain evidence="1">MSK.10.16</strain>
    </source>
</reference>
<dbReference type="EMBL" id="JAAIOD010000004">
    <property type="protein sequence ID" value="NSE57458.1"/>
    <property type="molecule type" value="Genomic_DNA"/>
</dbReference>
<dbReference type="GeneID" id="93138023"/>
<proteinExistence type="predicted"/>
<evidence type="ECO:0000313" key="2">
    <source>
        <dbReference type="Proteomes" id="UP000724058"/>
    </source>
</evidence>
<gene>
    <name evidence="1" type="ORF">G4332_04865</name>
</gene>
<comment type="caution">
    <text evidence="1">The sequence shown here is derived from an EMBL/GenBank/DDBJ whole genome shotgun (WGS) entry which is preliminary data.</text>
</comment>
<accession>A0AAP7AQD0</accession>
<sequence>MLAQGYVCETSPLGNVYYLPDGVTVTGDISINYMEYPWITCFEVSGLAVSRS</sequence>
<protein>
    <submittedName>
        <fullName evidence="1">Uncharacterized protein</fullName>
    </submittedName>
</protein>
<organism evidence="1 2">
    <name type="scientific">Dorea longicatena</name>
    <dbReference type="NCBI Taxonomy" id="88431"/>
    <lineage>
        <taxon>Bacteria</taxon>
        <taxon>Bacillati</taxon>
        <taxon>Bacillota</taxon>
        <taxon>Clostridia</taxon>
        <taxon>Lachnospirales</taxon>
        <taxon>Lachnospiraceae</taxon>
        <taxon>Dorea</taxon>
    </lineage>
</organism>